<evidence type="ECO:0000313" key="2">
    <source>
        <dbReference type="EMBL" id="NEW08625.1"/>
    </source>
</evidence>
<dbReference type="AlphaFoldDB" id="A0A6G4A2L6"/>
<sequence>MVINNDNFEDNLDNVFARTYGVELLFEDYPLLSADRILDSLRVYCGNVELATNKENVLLFFFKDYLISFAEGDMPAQIAIMLSSEQLKDMSRLESSFVQSWRWRDVRSTVTKCRYTVLITDFMASGLESQKRMELFQKALYAIVESCSCKAIHFRVSEQFIEPNDYLSNQPNQPNYDIMLGLMNVRLFNIENTFSETVMDTLGLSALGLPDLQVHFNDLDVNEVANLLYTYGDYIFLNGDVIEDGNTIQGIEGKRWSCRHEVSLIHPNRVVLDIHPGDFAAGKRN</sequence>
<name>A0A6G4A2L6_9BACL</name>
<accession>A0A6G4A2L6</accession>
<dbReference type="EMBL" id="JAAIKC010000010">
    <property type="protein sequence ID" value="NEW08625.1"/>
    <property type="molecule type" value="Genomic_DNA"/>
</dbReference>
<dbReference type="RefSeq" id="WP_163951674.1">
    <property type="nucleotide sequence ID" value="NZ_JAAIKC010000010.1"/>
</dbReference>
<evidence type="ECO:0000259" key="1">
    <source>
        <dbReference type="Pfam" id="PF14080"/>
    </source>
</evidence>
<dbReference type="Pfam" id="PF14080">
    <property type="entry name" value="DUF4261"/>
    <property type="match status" value="1"/>
</dbReference>
<dbReference type="InterPro" id="IPR025357">
    <property type="entry name" value="DUF4261"/>
</dbReference>
<proteinExistence type="predicted"/>
<comment type="caution">
    <text evidence="2">The sequence shown here is derived from an EMBL/GenBank/DDBJ whole genome shotgun (WGS) entry which is preliminary data.</text>
</comment>
<gene>
    <name evidence="2" type="ORF">GK047_21755</name>
</gene>
<reference evidence="2" key="1">
    <citation type="submission" date="2020-02" db="EMBL/GenBank/DDBJ databases">
        <authorList>
            <person name="Shen X.-R."/>
            <person name="Zhang Y.-X."/>
        </authorList>
    </citation>
    <scope>NUCLEOTIDE SEQUENCE</scope>
    <source>
        <strain evidence="2">SYP-B3998</strain>
    </source>
</reference>
<organism evidence="2">
    <name type="scientific">Paenibacillus sp. SYP-B3998</name>
    <dbReference type="NCBI Taxonomy" id="2678564"/>
    <lineage>
        <taxon>Bacteria</taxon>
        <taxon>Bacillati</taxon>
        <taxon>Bacillota</taxon>
        <taxon>Bacilli</taxon>
        <taxon>Bacillales</taxon>
        <taxon>Paenibacillaceae</taxon>
        <taxon>Paenibacillus</taxon>
    </lineage>
</organism>
<feature type="domain" description="DUF4261" evidence="1">
    <location>
        <begin position="200"/>
        <end position="274"/>
    </location>
</feature>
<protein>
    <submittedName>
        <fullName evidence="2">DUF4261 domain-containing protein</fullName>
    </submittedName>
</protein>